<dbReference type="InterPro" id="IPR047109">
    <property type="entry name" value="CAD-like"/>
</dbReference>
<dbReference type="InterPro" id="IPR011032">
    <property type="entry name" value="GroES-like_sf"/>
</dbReference>
<feature type="domain" description="Enoyl reductase (ER)" evidence="12">
    <location>
        <begin position="20"/>
        <end position="346"/>
    </location>
</feature>
<dbReference type="GO" id="GO:0008270">
    <property type="term" value="F:zinc ion binding"/>
    <property type="evidence" value="ECO:0007669"/>
    <property type="project" value="InterPro"/>
</dbReference>
<dbReference type="SUPFAM" id="SSF50129">
    <property type="entry name" value="GroES-like"/>
    <property type="match status" value="1"/>
</dbReference>
<evidence type="ECO:0000256" key="1">
    <source>
        <dbReference type="ARBA" id="ARBA00001947"/>
    </source>
</evidence>
<dbReference type="PANTHER" id="PTHR42683">
    <property type="entry name" value="ALDEHYDE REDUCTASE"/>
    <property type="match status" value="1"/>
</dbReference>
<gene>
    <name evidence="13" type="ORF">AOQ84DRAFT_292056</name>
</gene>
<evidence type="ECO:0000256" key="9">
    <source>
        <dbReference type="ARBA" id="ARBA00024074"/>
    </source>
</evidence>
<comment type="similarity">
    <text evidence="2 11">Belongs to the zinc-containing alcohol dehydrogenase family.</text>
</comment>
<dbReference type="CDD" id="cd05283">
    <property type="entry name" value="CAD1"/>
    <property type="match status" value="1"/>
</dbReference>
<evidence type="ECO:0000313" key="14">
    <source>
        <dbReference type="Proteomes" id="UP000250140"/>
    </source>
</evidence>
<evidence type="ECO:0000256" key="6">
    <source>
        <dbReference type="ARBA" id="ARBA00022833"/>
    </source>
</evidence>
<evidence type="ECO:0000256" key="4">
    <source>
        <dbReference type="ARBA" id="ARBA00022553"/>
    </source>
</evidence>
<keyword evidence="14" id="KW-1185">Reference proteome</keyword>
<evidence type="ECO:0000256" key="2">
    <source>
        <dbReference type="ARBA" id="ARBA00008072"/>
    </source>
</evidence>
<evidence type="ECO:0000256" key="10">
    <source>
        <dbReference type="ARBA" id="ARBA00050997"/>
    </source>
</evidence>
<keyword evidence="8" id="KW-0560">Oxidoreductase</keyword>
<dbReference type="EC" id="1.1.1.2" evidence="9"/>
<name>A0A8E2F314_9PEZI</name>
<sequence>MSTNYKFEGWCGLDPSAVEGNMKWQRYDPKPFTEDDVDIRISHCGICGSDIHTLRSGWGETNYPCVVGHEIIGEAVRVGQNVKHIKEGDRVGVGAQASSCLKPNCEACADGPENHCSGMVGTYGSVYPDGSKSYGGYADYNRTPSHFVFKIPESIPSADAAPMLCAGITVYSPLKREGCGPGKKVGIIRLGGLGHFGVLFAKALGANKVVVISRTRSKEADAAKMGADAFIATEEDPEWAKQNANSLDLIISTVSSPNMPLGGYLALLRTNGTFVQVGAPEDELPGFVAFSLILKRCKIAGSCIGAPHEIQEMLQLAAEKKVKPWIQERPLRDANQAIVDMESGKARYVHVPVNEKPRDT</sequence>
<evidence type="ECO:0000259" key="12">
    <source>
        <dbReference type="SMART" id="SM00829"/>
    </source>
</evidence>
<dbReference type="InterPro" id="IPR013149">
    <property type="entry name" value="ADH-like_C"/>
</dbReference>
<evidence type="ECO:0000256" key="7">
    <source>
        <dbReference type="ARBA" id="ARBA00022857"/>
    </source>
</evidence>
<dbReference type="InterPro" id="IPR020843">
    <property type="entry name" value="ER"/>
</dbReference>
<keyword evidence="5 11" id="KW-0479">Metal-binding</keyword>
<protein>
    <recommendedName>
        <fullName evidence="9">alcohol dehydrogenase (NADP(+))</fullName>
        <ecNumber evidence="9">1.1.1.2</ecNumber>
    </recommendedName>
</protein>
<evidence type="ECO:0000313" key="13">
    <source>
        <dbReference type="EMBL" id="OCL09013.1"/>
    </source>
</evidence>
<evidence type="ECO:0000256" key="8">
    <source>
        <dbReference type="ARBA" id="ARBA00023002"/>
    </source>
</evidence>
<dbReference type="InterPro" id="IPR013154">
    <property type="entry name" value="ADH-like_N"/>
</dbReference>
<reference evidence="13 14" key="1">
    <citation type="journal article" date="2016" name="Nat. Commun.">
        <title>Ectomycorrhizal ecology is imprinted in the genome of the dominant symbiotic fungus Cenococcum geophilum.</title>
        <authorList>
            <consortium name="DOE Joint Genome Institute"/>
            <person name="Peter M."/>
            <person name="Kohler A."/>
            <person name="Ohm R.A."/>
            <person name="Kuo A."/>
            <person name="Krutzmann J."/>
            <person name="Morin E."/>
            <person name="Arend M."/>
            <person name="Barry K.W."/>
            <person name="Binder M."/>
            <person name="Choi C."/>
            <person name="Clum A."/>
            <person name="Copeland A."/>
            <person name="Grisel N."/>
            <person name="Haridas S."/>
            <person name="Kipfer T."/>
            <person name="LaButti K."/>
            <person name="Lindquist E."/>
            <person name="Lipzen A."/>
            <person name="Maire R."/>
            <person name="Meier B."/>
            <person name="Mihaltcheva S."/>
            <person name="Molinier V."/>
            <person name="Murat C."/>
            <person name="Poggeler S."/>
            <person name="Quandt C.A."/>
            <person name="Sperisen C."/>
            <person name="Tritt A."/>
            <person name="Tisserant E."/>
            <person name="Crous P.W."/>
            <person name="Henrissat B."/>
            <person name="Nehls U."/>
            <person name="Egli S."/>
            <person name="Spatafora J.W."/>
            <person name="Grigoriev I.V."/>
            <person name="Martin F.M."/>
        </authorList>
    </citation>
    <scope>NUCLEOTIDE SEQUENCE [LARGE SCALE GENOMIC DNA]</scope>
    <source>
        <strain evidence="13 14">CBS 207.34</strain>
    </source>
</reference>
<evidence type="ECO:0000256" key="3">
    <source>
        <dbReference type="ARBA" id="ARBA00011738"/>
    </source>
</evidence>
<proteinExistence type="inferred from homology"/>
<dbReference type="Pfam" id="PF08240">
    <property type="entry name" value="ADH_N"/>
    <property type="match status" value="1"/>
</dbReference>
<comment type="subunit">
    <text evidence="3">Homodimer.</text>
</comment>
<evidence type="ECO:0000256" key="5">
    <source>
        <dbReference type="ARBA" id="ARBA00022723"/>
    </source>
</evidence>
<dbReference type="Gene3D" id="3.90.180.10">
    <property type="entry name" value="Medium-chain alcohol dehydrogenases, catalytic domain"/>
    <property type="match status" value="1"/>
</dbReference>
<dbReference type="GO" id="GO:0008106">
    <property type="term" value="F:alcohol dehydrogenase (NADP+) activity"/>
    <property type="evidence" value="ECO:0007669"/>
    <property type="project" value="UniProtKB-EC"/>
</dbReference>
<dbReference type="GO" id="GO:0006066">
    <property type="term" value="P:alcohol metabolic process"/>
    <property type="evidence" value="ECO:0007669"/>
    <property type="project" value="UniProtKB-ARBA"/>
</dbReference>
<comment type="catalytic activity">
    <reaction evidence="10">
        <text>a primary alcohol + NADP(+) = an aldehyde + NADPH + H(+)</text>
        <dbReference type="Rhea" id="RHEA:15937"/>
        <dbReference type="ChEBI" id="CHEBI:15378"/>
        <dbReference type="ChEBI" id="CHEBI:15734"/>
        <dbReference type="ChEBI" id="CHEBI:17478"/>
        <dbReference type="ChEBI" id="CHEBI:57783"/>
        <dbReference type="ChEBI" id="CHEBI:58349"/>
        <dbReference type="EC" id="1.1.1.2"/>
    </reaction>
    <physiologicalReaction direction="left-to-right" evidence="10">
        <dbReference type="Rhea" id="RHEA:15938"/>
    </physiologicalReaction>
    <physiologicalReaction direction="right-to-left" evidence="10">
        <dbReference type="Rhea" id="RHEA:15939"/>
    </physiologicalReaction>
</comment>
<dbReference type="EMBL" id="KV749537">
    <property type="protein sequence ID" value="OCL09013.1"/>
    <property type="molecule type" value="Genomic_DNA"/>
</dbReference>
<dbReference type="PROSITE" id="PS00059">
    <property type="entry name" value="ADH_ZINC"/>
    <property type="match status" value="1"/>
</dbReference>
<dbReference type="OrthoDB" id="1879366at2759"/>
<dbReference type="InterPro" id="IPR036291">
    <property type="entry name" value="NAD(P)-bd_dom_sf"/>
</dbReference>
<dbReference type="SUPFAM" id="SSF51735">
    <property type="entry name" value="NAD(P)-binding Rossmann-fold domains"/>
    <property type="match status" value="1"/>
</dbReference>
<evidence type="ECO:0000256" key="11">
    <source>
        <dbReference type="RuleBase" id="RU361277"/>
    </source>
</evidence>
<dbReference type="SMART" id="SM00829">
    <property type="entry name" value="PKS_ER"/>
    <property type="match status" value="1"/>
</dbReference>
<dbReference type="Proteomes" id="UP000250140">
    <property type="component" value="Unassembled WGS sequence"/>
</dbReference>
<dbReference type="Gene3D" id="3.40.50.720">
    <property type="entry name" value="NAD(P)-binding Rossmann-like Domain"/>
    <property type="match status" value="1"/>
</dbReference>
<dbReference type="FunFam" id="3.40.50.720:FF:000158">
    <property type="entry name" value="Zinc-binding alcohol dehydrogenase"/>
    <property type="match status" value="1"/>
</dbReference>
<keyword evidence="6 11" id="KW-0862">Zinc</keyword>
<dbReference type="AlphaFoldDB" id="A0A8E2F314"/>
<keyword evidence="4" id="KW-0597">Phosphoprotein</keyword>
<dbReference type="InterPro" id="IPR002328">
    <property type="entry name" value="ADH_Zn_CS"/>
</dbReference>
<comment type="cofactor">
    <cofactor evidence="1 11">
        <name>Zn(2+)</name>
        <dbReference type="ChEBI" id="CHEBI:29105"/>
    </cofactor>
</comment>
<organism evidence="13 14">
    <name type="scientific">Glonium stellatum</name>
    <dbReference type="NCBI Taxonomy" id="574774"/>
    <lineage>
        <taxon>Eukaryota</taxon>
        <taxon>Fungi</taxon>
        <taxon>Dikarya</taxon>
        <taxon>Ascomycota</taxon>
        <taxon>Pezizomycotina</taxon>
        <taxon>Dothideomycetes</taxon>
        <taxon>Pleosporomycetidae</taxon>
        <taxon>Gloniales</taxon>
        <taxon>Gloniaceae</taxon>
        <taxon>Glonium</taxon>
    </lineage>
</organism>
<keyword evidence="7" id="KW-0521">NADP</keyword>
<dbReference type="Pfam" id="PF00107">
    <property type="entry name" value="ADH_zinc_N"/>
    <property type="match status" value="1"/>
</dbReference>
<accession>A0A8E2F314</accession>